<dbReference type="AlphaFoldDB" id="A0A5B1LAK5"/>
<dbReference type="InterPro" id="IPR036291">
    <property type="entry name" value="NAD(P)-bd_dom_sf"/>
</dbReference>
<dbReference type="PANTHER" id="PTHR44196">
    <property type="entry name" value="DEHYDROGENASE/REDUCTASE SDR FAMILY MEMBER 7B"/>
    <property type="match status" value="1"/>
</dbReference>
<evidence type="ECO:0000313" key="6">
    <source>
        <dbReference type="Proteomes" id="UP000325003"/>
    </source>
</evidence>
<dbReference type="RefSeq" id="WP_149729252.1">
    <property type="nucleotide sequence ID" value="NZ_VUJV01000005.1"/>
</dbReference>
<dbReference type="SUPFAM" id="SSF51735">
    <property type="entry name" value="NAD(P)-binding Rossmann-fold domains"/>
    <property type="match status" value="1"/>
</dbReference>
<evidence type="ECO:0000259" key="4">
    <source>
        <dbReference type="SMART" id="SM00822"/>
    </source>
</evidence>
<comment type="caution">
    <text evidence="5">The sequence shown here is derived from an EMBL/GenBank/DDBJ whole genome shotgun (WGS) entry which is preliminary data.</text>
</comment>
<reference evidence="5 6" key="2">
    <citation type="submission" date="2019-09" db="EMBL/GenBank/DDBJ databases">
        <authorList>
            <person name="Jin C."/>
        </authorList>
    </citation>
    <scope>NUCLEOTIDE SEQUENCE [LARGE SCALE GENOMIC DNA]</scope>
    <source>
        <strain evidence="5 6">BN130099</strain>
    </source>
</reference>
<dbReference type="InterPro" id="IPR057326">
    <property type="entry name" value="KR_dom"/>
</dbReference>
<keyword evidence="6" id="KW-1185">Reference proteome</keyword>
<reference evidence="5 6" key="1">
    <citation type="submission" date="2019-09" db="EMBL/GenBank/DDBJ databases">
        <title>Nocardioides panacisoli sp. nov., isolated from the soil of a ginseng field.</title>
        <authorList>
            <person name="Cho C."/>
        </authorList>
    </citation>
    <scope>NUCLEOTIDE SEQUENCE [LARGE SCALE GENOMIC DNA]</scope>
    <source>
        <strain evidence="5 6">BN130099</strain>
    </source>
</reference>
<sequence length="289" mass="30468">MKDFRDKVSVVTGAGSGIGRALALELTAAGAKVAVSDWDEAGLLETVRLCARIGSKPHFQVLDVRDRVAVHAYADAVAEHFGAVNLVINNAGITIFGTVEESPYADIERVIDVDFWGVVHGTKAFLPHLIASGDGHVVNISSIFGLFGVPTQSSYNAAKFAVRGFTEALRQEMLVAGHPVGVTCVHPGGIRTNIVNNASASNAADTTSLARLFDKHLTRTSAEEASRTILRGVRGRRAKVLIGADAVAVDLVVRVLGSAYQRPFAAVSKRLLGALQSPPARAKAPAATR</sequence>
<evidence type="ECO:0000256" key="3">
    <source>
        <dbReference type="RuleBase" id="RU000363"/>
    </source>
</evidence>
<evidence type="ECO:0000313" key="5">
    <source>
        <dbReference type="EMBL" id="KAA1417682.1"/>
    </source>
</evidence>
<dbReference type="Gene3D" id="3.40.50.720">
    <property type="entry name" value="NAD(P)-binding Rossmann-like Domain"/>
    <property type="match status" value="1"/>
</dbReference>
<keyword evidence="2" id="KW-0560">Oxidoreductase</keyword>
<comment type="similarity">
    <text evidence="1 3">Belongs to the short-chain dehydrogenases/reductases (SDR) family.</text>
</comment>
<dbReference type="GO" id="GO:0016491">
    <property type="term" value="F:oxidoreductase activity"/>
    <property type="evidence" value="ECO:0007669"/>
    <property type="project" value="UniProtKB-KW"/>
</dbReference>
<evidence type="ECO:0000256" key="1">
    <source>
        <dbReference type="ARBA" id="ARBA00006484"/>
    </source>
</evidence>
<dbReference type="PRINTS" id="PR00081">
    <property type="entry name" value="GDHRDH"/>
</dbReference>
<dbReference type="SMART" id="SM00822">
    <property type="entry name" value="PKS_KR"/>
    <property type="match status" value="1"/>
</dbReference>
<dbReference type="PANTHER" id="PTHR44196:SF1">
    <property type="entry name" value="DEHYDROGENASE_REDUCTASE SDR FAMILY MEMBER 7B"/>
    <property type="match status" value="1"/>
</dbReference>
<dbReference type="PROSITE" id="PS00061">
    <property type="entry name" value="ADH_SHORT"/>
    <property type="match status" value="1"/>
</dbReference>
<dbReference type="PRINTS" id="PR00080">
    <property type="entry name" value="SDRFAMILY"/>
</dbReference>
<dbReference type="InterPro" id="IPR002347">
    <property type="entry name" value="SDR_fam"/>
</dbReference>
<dbReference type="Pfam" id="PF00106">
    <property type="entry name" value="adh_short"/>
    <property type="match status" value="1"/>
</dbReference>
<name>A0A5B1LAK5_9ACTN</name>
<dbReference type="Proteomes" id="UP000325003">
    <property type="component" value="Unassembled WGS sequence"/>
</dbReference>
<feature type="domain" description="Ketoreductase" evidence="4">
    <location>
        <begin position="7"/>
        <end position="193"/>
    </location>
</feature>
<dbReference type="InterPro" id="IPR020904">
    <property type="entry name" value="Sc_DH/Rdtase_CS"/>
</dbReference>
<gene>
    <name evidence="5" type="ORF">F0U44_15410</name>
</gene>
<proteinExistence type="inferred from homology"/>
<organism evidence="5 6">
    <name type="scientific">Nocardioides humilatus</name>
    <dbReference type="NCBI Taxonomy" id="2607660"/>
    <lineage>
        <taxon>Bacteria</taxon>
        <taxon>Bacillati</taxon>
        <taxon>Actinomycetota</taxon>
        <taxon>Actinomycetes</taxon>
        <taxon>Propionibacteriales</taxon>
        <taxon>Nocardioidaceae</taxon>
        <taxon>Nocardioides</taxon>
    </lineage>
</organism>
<accession>A0A5B1LAK5</accession>
<dbReference type="EMBL" id="VUJV01000005">
    <property type="protein sequence ID" value="KAA1417682.1"/>
    <property type="molecule type" value="Genomic_DNA"/>
</dbReference>
<protein>
    <submittedName>
        <fullName evidence="5">SDR family NAD(P)-dependent oxidoreductase</fullName>
    </submittedName>
</protein>
<evidence type="ECO:0000256" key="2">
    <source>
        <dbReference type="ARBA" id="ARBA00023002"/>
    </source>
</evidence>
<dbReference type="GO" id="GO:0016020">
    <property type="term" value="C:membrane"/>
    <property type="evidence" value="ECO:0007669"/>
    <property type="project" value="TreeGrafter"/>
</dbReference>